<gene>
    <name evidence="2" type="ORF">ZIOFF_074752</name>
</gene>
<feature type="transmembrane region" description="Helical" evidence="1">
    <location>
        <begin position="292"/>
        <end position="313"/>
    </location>
</feature>
<keyword evidence="1" id="KW-0812">Transmembrane</keyword>
<dbReference type="EMBL" id="JACMSC010000049">
    <property type="protein sequence ID" value="KAG6467429.1"/>
    <property type="molecule type" value="Genomic_DNA"/>
</dbReference>
<keyword evidence="3" id="KW-1185">Reference proteome</keyword>
<organism evidence="2 3">
    <name type="scientific">Zingiber officinale</name>
    <name type="common">Ginger</name>
    <name type="synonym">Amomum zingiber</name>
    <dbReference type="NCBI Taxonomy" id="94328"/>
    <lineage>
        <taxon>Eukaryota</taxon>
        <taxon>Viridiplantae</taxon>
        <taxon>Streptophyta</taxon>
        <taxon>Embryophyta</taxon>
        <taxon>Tracheophyta</taxon>
        <taxon>Spermatophyta</taxon>
        <taxon>Magnoliopsida</taxon>
        <taxon>Liliopsida</taxon>
        <taxon>Zingiberales</taxon>
        <taxon>Zingiberaceae</taxon>
        <taxon>Zingiber</taxon>
    </lineage>
</organism>
<feature type="transmembrane region" description="Helical" evidence="1">
    <location>
        <begin position="223"/>
        <end position="246"/>
    </location>
</feature>
<comment type="caution">
    <text evidence="2">The sequence shown here is derived from an EMBL/GenBank/DDBJ whole genome shotgun (WGS) entry which is preliminary data.</text>
</comment>
<dbReference type="Proteomes" id="UP000734854">
    <property type="component" value="Unassembled WGS sequence"/>
</dbReference>
<evidence type="ECO:0000313" key="2">
    <source>
        <dbReference type="EMBL" id="KAG6467429.1"/>
    </source>
</evidence>
<keyword evidence="1" id="KW-0472">Membrane</keyword>
<dbReference type="AlphaFoldDB" id="A0A8J5ERY3"/>
<dbReference type="PANTHER" id="PTHR12741:SF47">
    <property type="entry name" value="CALLOSE SYNTHASE 9"/>
    <property type="match status" value="1"/>
</dbReference>
<dbReference type="GO" id="GO:0005886">
    <property type="term" value="C:plasma membrane"/>
    <property type="evidence" value="ECO:0007669"/>
    <property type="project" value="TreeGrafter"/>
</dbReference>
<feature type="transmembrane region" description="Helical" evidence="1">
    <location>
        <begin position="252"/>
        <end position="272"/>
    </location>
</feature>
<reference evidence="2 3" key="1">
    <citation type="submission" date="2020-08" db="EMBL/GenBank/DDBJ databases">
        <title>Plant Genome Project.</title>
        <authorList>
            <person name="Zhang R.-G."/>
        </authorList>
    </citation>
    <scope>NUCLEOTIDE SEQUENCE [LARGE SCALE GENOMIC DNA]</scope>
    <source>
        <tissue evidence="2">Rhizome</tissue>
    </source>
</reference>
<name>A0A8J5ERY3_ZINOF</name>
<sequence length="345" mass="38383">MRERERDVALERGRAVVGDGAWAGALEAADAREAAVAASALETTPVLGLLARAADKRRGRRGCRRCWIRRDSIVNARSPQEVGYTLGNADGAAMVASQLSVPTIFAGFSIHLAMQMELQWLLLSCLLTYKYAHIHTLRGRILETILSCRFFFFQYGIVYKLHASGSDTSITDGVWLSKLVFDFWDNVGWHVYAWSWIVFAGLVILFQVFTFGHKAWVNFQLPLRLIQSVTLLLLLAGLAAAIVLTALSVTDILACILAFIPTGWAIISIAVAWKPVLKKLRIWKSVRTLARLYDAGMGMFIIVPIAMFSWLPFVSTFQTRLLFNQAFSRGLEISLILSGNNQNNG</sequence>
<dbReference type="PANTHER" id="PTHR12741">
    <property type="entry name" value="LYST-INTERACTING PROTEIN LIP5 DOPAMINE RESPONSIVE PROTEIN DRG-1"/>
    <property type="match status" value="1"/>
</dbReference>
<accession>A0A8J5ERY3</accession>
<protein>
    <submittedName>
        <fullName evidence="2">Uncharacterized protein</fullName>
    </submittedName>
</protein>
<evidence type="ECO:0000313" key="3">
    <source>
        <dbReference type="Proteomes" id="UP000734854"/>
    </source>
</evidence>
<evidence type="ECO:0000256" key="1">
    <source>
        <dbReference type="SAM" id="Phobius"/>
    </source>
</evidence>
<keyword evidence="1" id="KW-1133">Transmembrane helix</keyword>
<proteinExistence type="predicted"/>
<feature type="transmembrane region" description="Helical" evidence="1">
    <location>
        <begin position="191"/>
        <end position="211"/>
    </location>
</feature>
<dbReference type="GO" id="GO:0046527">
    <property type="term" value="F:glucosyltransferase activity"/>
    <property type="evidence" value="ECO:0007669"/>
    <property type="project" value="TreeGrafter"/>
</dbReference>